<proteinExistence type="predicted"/>
<name>A0A1V0S801_CNPV</name>
<evidence type="ECO:0000313" key="2">
    <source>
        <dbReference type="Proteomes" id="UP000315116"/>
    </source>
</evidence>
<protein>
    <submittedName>
        <fullName evidence="1">SWPV1-171</fullName>
    </submittedName>
</protein>
<dbReference type="Proteomes" id="UP000315116">
    <property type="component" value="Segment"/>
</dbReference>
<gene>
    <name evidence="1" type="primary">SWPV1-171</name>
</gene>
<accession>A0A1V0S801</accession>
<reference evidence="1 2" key="1">
    <citation type="journal article" date="2017" name="BMC Genomics">
        <title>Genomic characterization of two novel pathogenic avipoxviruses isolated from pacific shearwaters (Ardenna spp.).</title>
        <authorList>
            <person name="Sarker S."/>
            <person name="Das S."/>
            <person name="Lavers J.L."/>
            <person name="Hutton I."/>
            <person name="Helbig K."/>
            <person name="Imbery J."/>
            <person name="Upton C."/>
            <person name="Raidal S.R."/>
        </authorList>
    </citation>
    <scope>NUCLEOTIDE SEQUENCE [LARGE SCALE GENOMIC DNA]</scope>
    <source>
        <strain evidence="1 2">SWPV-1</strain>
    </source>
</reference>
<organism evidence="1 2">
    <name type="scientific">Shearwaterpox virus</name>
    <dbReference type="NCBI Taxonomy" id="1974596"/>
    <lineage>
        <taxon>Viruses</taxon>
        <taxon>Varidnaviria</taxon>
        <taxon>Bamfordvirae</taxon>
        <taxon>Nucleocytoviricota</taxon>
        <taxon>Pokkesviricetes</taxon>
        <taxon>Chitovirales</taxon>
        <taxon>Poxviridae</taxon>
        <taxon>Chordopoxvirinae</taxon>
        <taxon>Avipoxvirus</taxon>
        <taxon>Avipoxvirus canarypox</taxon>
        <taxon>Canarypox virus</taxon>
    </lineage>
</organism>
<sequence>MDTGNNTLFESKVRESFRKYLCNIANFITIKYNLYFMKNNIYNIIVKNKTKHKLKKNKYYTPYVSFYLLDNRKLSECVNLYIDNVSREGDNIIIMNPITGEISCEGTGLEKINRHINGAISKCIITRSEIEKILETSVV</sequence>
<evidence type="ECO:0000313" key="1">
    <source>
        <dbReference type="EMBL" id="ARF02747.1"/>
    </source>
</evidence>
<dbReference type="EMBL" id="KX857216">
    <property type="protein sequence ID" value="ARF02747.1"/>
    <property type="molecule type" value="Genomic_DNA"/>
</dbReference>